<gene>
    <name evidence="2" type="ORF">BACOVA_03772</name>
</gene>
<keyword evidence="1" id="KW-0472">Membrane</keyword>
<reference evidence="2 3" key="1">
    <citation type="submission" date="2007-03" db="EMBL/GenBank/DDBJ databases">
        <authorList>
            <person name="Fulton L."/>
            <person name="Clifton S."/>
            <person name="Fulton B."/>
            <person name="Xu J."/>
            <person name="Minx P."/>
            <person name="Pepin K.H."/>
            <person name="Johnson M."/>
            <person name="Thiruvilangam P."/>
            <person name="Bhonagiri V."/>
            <person name="Nash W.E."/>
            <person name="Mardis E.R."/>
            <person name="Wilson R.K."/>
        </authorList>
    </citation>
    <scope>NUCLEOTIDE SEQUENCE [LARGE SCALE GENOMIC DNA]</scope>
    <source>
        <strain evidence="3">ATCC 8483 / DSM 1896 / JCM 5824 / BCRC 10623 / CCUG 4943 / NCTC 11153</strain>
    </source>
</reference>
<name>A0AAN3D6K4_BACO1</name>
<sequence length="154" mass="18623">MKYYPPKKKPLNYFERQQKKLHPKKYHYYFFDYMYYCGEKWSEKGKGARTSGMIVLFSYWSFCIILPLCMYLSSVSIVSRTDGWHIIGLFFLCIIPPVVFCMLRYRTQRRSALMIHYRRSEWCKGILVWLACSMWFPLCILELWVLIGMGWLST</sequence>
<feature type="transmembrane region" description="Helical" evidence="1">
    <location>
        <begin position="54"/>
        <end position="78"/>
    </location>
</feature>
<evidence type="ECO:0000256" key="1">
    <source>
        <dbReference type="SAM" id="Phobius"/>
    </source>
</evidence>
<protein>
    <recommendedName>
        <fullName evidence="4">Transmembrane protein</fullName>
    </recommendedName>
</protein>
<dbReference type="GeneID" id="29452599"/>
<evidence type="ECO:0000313" key="3">
    <source>
        <dbReference type="Proteomes" id="UP000005475"/>
    </source>
</evidence>
<evidence type="ECO:0000313" key="2">
    <source>
        <dbReference type="EMBL" id="EDO10326.1"/>
    </source>
</evidence>
<organism evidence="2 3">
    <name type="scientific">Bacteroides ovatus (strain ATCC 8483 / DSM 1896 / JCM 5824 / BCRC 10623 / CCUG 4943 / NCTC 11153)</name>
    <dbReference type="NCBI Taxonomy" id="411476"/>
    <lineage>
        <taxon>Bacteria</taxon>
        <taxon>Pseudomonadati</taxon>
        <taxon>Bacteroidota</taxon>
        <taxon>Bacteroidia</taxon>
        <taxon>Bacteroidales</taxon>
        <taxon>Bacteroidaceae</taxon>
        <taxon>Bacteroides</taxon>
    </lineage>
</organism>
<accession>A0AAN3D6K4</accession>
<feature type="transmembrane region" description="Helical" evidence="1">
    <location>
        <begin position="126"/>
        <end position="152"/>
    </location>
</feature>
<proteinExistence type="predicted"/>
<keyword evidence="1" id="KW-1133">Transmembrane helix</keyword>
<dbReference type="EMBL" id="AAXF02000052">
    <property type="protein sequence ID" value="EDO10326.1"/>
    <property type="molecule type" value="Genomic_DNA"/>
</dbReference>
<comment type="caution">
    <text evidence="2">The sequence shown here is derived from an EMBL/GenBank/DDBJ whole genome shotgun (WGS) entry which is preliminary data.</text>
</comment>
<feature type="transmembrane region" description="Helical" evidence="1">
    <location>
        <begin position="84"/>
        <end position="105"/>
    </location>
</feature>
<dbReference type="AlphaFoldDB" id="A0AAN3D6K4"/>
<evidence type="ECO:0008006" key="4">
    <source>
        <dbReference type="Google" id="ProtNLM"/>
    </source>
</evidence>
<dbReference type="Proteomes" id="UP000005475">
    <property type="component" value="Unassembled WGS sequence"/>
</dbReference>
<dbReference type="RefSeq" id="WP_004300096.1">
    <property type="nucleotide sequence ID" value="NZ_DS264582.1"/>
</dbReference>
<keyword evidence="1" id="KW-0812">Transmembrane</keyword>
<reference evidence="3" key="2">
    <citation type="submission" date="2007-04" db="EMBL/GenBank/DDBJ databases">
        <title>Draft genome sequence of Bacteroides ovatus (ATCC 8483).</title>
        <authorList>
            <person name="Sudarsanam P."/>
            <person name="Ley R."/>
            <person name="Guruge J."/>
            <person name="Turnbaugh P.J."/>
            <person name="Mahowald M."/>
            <person name="Liep D."/>
            <person name="Gordon J."/>
        </authorList>
    </citation>
    <scope>NUCLEOTIDE SEQUENCE [LARGE SCALE GENOMIC DNA]</scope>
    <source>
        <strain evidence="3">ATCC 8483 / DSM 1896 / JCM 5824 / BCRC 10623 / CCUG 4943 / NCTC 11153</strain>
    </source>
</reference>